<dbReference type="FunCoup" id="A0A1B6Q2I4">
    <property type="interactions" value="15"/>
</dbReference>
<proteinExistence type="inferred from homology"/>
<evidence type="ECO:0000256" key="4">
    <source>
        <dbReference type="ARBA" id="ARBA00023015"/>
    </source>
</evidence>
<organism evidence="10 11">
    <name type="scientific">Sorghum bicolor</name>
    <name type="common">Sorghum</name>
    <name type="synonym">Sorghum vulgare</name>
    <dbReference type="NCBI Taxonomy" id="4558"/>
    <lineage>
        <taxon>Eukaryota</taxon>
        <taxon>Viridiplantae</taxon>
        <taxon>Streptophyta</taxon>
        <taxon>Embryophyta</taxon>
        <taxon>Tracheophyta</taxon>
        <taxon>Spermatophyta</taxon>
        <taxon>Magnoliopsida</taxon>
        <taxon>Liliopsida</taxon>
        <taxon>Poales</taxon>
        <taxon>Poaceae</taxon>
        <taxon>PACMAD clade</taxon>
        <taxon>Panicoideae</taxon>
        <taxon>Andropogonodae</taxon>
        <taxon>Andropogoneae</taxon>
        <taxon>Sorghinae</taxon>
        <taxon>Sorghum</taxon>
    </lineage>
</organism>
<dbReference type="OMA" id="PPQICCK"/>
<dbReference type="GO" id="GO:0046983">
    <property type="term" value="F:protein dimerization activity"/>
    <property type="evidence" value="ECO:0007669"/>
    <property type="project" value="InterPro"/>
</dbReference>
<dbReference type="GO" id="GO:0000981">
    <property type="term" value="F:DNA-binding transcription factor activity, RNA polymerase II-specific"/>
    <property type="evidence" value="ECO:0000318"/>
    <property type="project" value="GO_Central"/>
</dbReference>
<dbReference type="Proteomes" id="UP000000768">
    <property type="component" value="Chromosome 3"/>
</dbReference>
<feature type="domain" description="BHLH" evidence="9">
    <location>
        <begin position="333"/>
        <end position="382"/>
    </location>
</feature>
<evidence type="ECO:0000256" key="3">
    <source>
        <dbReference type="ARBA" id="ARBA00011738"/>
    </source>
</evidence>
<keyword evidence="7" id="KW-0539">Nucleus</keyword>
<keyword evidence="11" id="KW-1185">Reference proteome</keyword>
<dbReference type="PROSITE" id="PS50888">
    <property type="entry name" value="BHLH"/>
    <property type="match status" value="1"/>
</dbReference>
<accession>A0A1B6Q2I4</accession>
<evidence type="ECO:0000259" key="9">
    <source>
        <dbReference type="PROSITE" id="PS50888"/>
    </source>
</evidence>
<dbReference type="InParanoid" id="A0A1B6Q2I4"/>
<keyword evidence="5" id="KW-0238">DNA-binding</keyword>
<dbReference type="OrthoDB" id="760019at2759"/>
<evidence type="ECO:0000313" key="11">
    <source>
        <dbReference type="Proteomes" id="UP000000768"/>
    </source>
</evidence>
<evidence type="ECO:0000256" key="1">
    <source>
        <dbReference type="ARBA" id="ARBA00004123"/>
    </source>
</evidence>
<keyword evidence="6" id="KW-0804">Transcription</keyword>
<dbReference type="InterPro" id="IPR011598">
    <property type="entry name" value="bHLH_dom"/>
</dbReference>
<dbReference type="InterPro" id="IPR036638">
    <property type="entry name" value="HLH_DNA-bd_sf"/>
</dbReference>
<comment type="subunit">
    <text evidence="3">Homodimer.</text>
</comment>
<dbReference type="PANTHER" id="PTHR16223">
    <property type="entry name" value="TRANSCRIPTION FACTOR BHLH83-RELATED"/>
    <property type="match status" value="1"/>
</dbReference>
<dbReference type="SUPFAM" id="SSF47459">
    <property type="entry name" value="HLH, helix-loop-helix DNA-binding domain"/>
    <property type="match status" value="1"/>
</dbReference>
<sequence>MMAASSSSSNLSDHLVQDDLPWPASSSSSSLQPFAPAPHHHSAIFGGNQLWCQQPLTLNCADRHHCEELEVLLSAQGGHHHSHSISHHSPVISPQLSSLLMMQDLGFQWSNCGNSFVDTSSSSMPPMNGQQHDNCHNKIKDNSSRSSCASTAIAACHDDMVLDGGGGGGGLPAMAVAADLDGATAVLPSVNISRTPTPTPPHQRLFQLAAPPPLPGDAFEILASSRLCKTLLLSQASSVLLHNGMVPLLRSEHVPYGPPAGAAHPHGPSIDNYKQMGASSSCVDAAGGGRHWSAEHDAACQSRAAAAAAAARPVPSSQLAPSSKKPRVEQRSSSSTTIVPSFKVRKEKLGDRIAALQQLVSPFGKTDTASVLMEAIGYIKFLQDQVETLSRPYLKSSRSKKPKPTQRGCSNANAAGEQEETRLDLRSRGLCLVPLSCTSYVTNENGVWVPPNFRGN</sequence>
<dbReference type="CDD" id="cd11393">
    <property type="entry name" value="bHLH_AtbHLH_like"/>
    <property type="match status" value="1"/>
</dbReference>
<dbReference type="eggNOG" id="ENOG502QUG3">
    <property type="taxonomic scope" value="Eukaryota"/>
</dbReference>
<dbReference type="GO" id="GO:0000978">
    <property type="term" value="F:RNA polymerase II cis-regulatory region sequence-specific DNA binding"/>
    <property type="evidence" value="ECO:0000318"/>
    <property type="project" value="GO_Central"/>
</dbReference>
<dbReference type="GO" id="GO:0005634">
    <property type="term" value="C:nucleus"/>
    <property type="evidence" value="ECO:0000318"/>
    <property type="project" value="GO_Central"/>
</dbReference>
<dbReference type="InterPro" id="IPR045843">
    <property type="entry name" value="IND-like"/>
</dbReference>
<dbReference type="InterPro" id="IPR045239">
    <property type="entry name" value="bHLH95_bHLH"/>
</dbReference>
<dbReference type="PANTHER" id="PTHR16223:SF56">
    <property type="entry name" value="TRANSCRIPTION FACTOR BHLH110"/>
    <property type="match status" value="1"/>
</dbReference>
<comment type="similarity">
    <text evidence="2">Belongs to the bHLH protein family.</text>
</comment>
<feature type="region of interest" description="Disordered" evidence="8">
    <location>
        <begin position="311"/>
        <end position="336"/>
    </location>
</feature>
<evidence type="ECO:0000256" key="8">
    <source>
        <dbReference type="SAM" id="MobiDB-lite"/>
    </source>
</evidence>
<dbReference type="FunFam" id="4.10.280.10:FF:000032">
    <property type="entry name" value="Transcription factor bHLH123 family"/>
    <property type="match status" value="1"/>
</dbReference>
<dbReference type="GO" id="GO:0006357">
    <property type="term" value="P:regulation of transcription by RNA polymerase II"/>
    <property type="evidence" value="ECO:0000318"/>
    <property type="project" value="GO_Central"/>
</dbReference>
<dbReference type="STRING" id="4558.A0A1B6Q2I4"/>
<evidence type="ECO:0000256" key="6">
    <source>
        <dbReference type="ARBA" id="ARBA00023163"/>
    </source>
</evidence>
<dbReference type="AlphaFoldDB" id="A0A1B6Q2I4"/>
<dbReference type="Gramene" id="KXG32134">
    <property type="protein sequence ID" value="KXG32134"/>
    <property type="gene ID" value="SORBI_3003G105200"/>
</dbReference>
<keyword evidence="4" id="KW-0805">Transcription regulation</keyword>
<name>A0A1B6Q2I4_SORBI</name>
<comment type="subcellular location">
    <subcellularLocation>
        <location evidence="1">Nucleus</location>
    </subcellularLocation>
</comment>
<feature type="region of interest" description="Disordered" evidence="8">
    <location>
        <begin position="392"/>
        <end position="420"/>
    </location>
</feature>
<protein>
    <recommendedName>
        <fullName evidence="9">BHLH domain-containing protein</fullName>
    </recommendedName>
</protein>
<evidence type="ECO:0000256" key="2">
    <source>
        <dbReference type="ARBA" id="ARBA00005510"/>
    </source>
</evidence>
<evidence type="ECO:0000313" key="10">
    <source>
        <dbReference type="EMBL" id="KXG32134.1"/>
    </source>
</evidence>
<evidence type="ECO:0000256" key="5">
    <source>
        <dbReference type="ARBA" id="ARBA00023125"/>
    </source>
</evidence>
<reference evidence="11" key="2">
    <citation type="journal article" date="2018" name="Plant J.">
        <title>The Sorghum bicolor reference genome: improved assembly, gene annotations, a transcriptome atlas, and signatures of genome organization.</title>
        <authorList>
            <person name="McCormick R.F."/>
            <person name="Truong S.K."/>
            <person name="Sreedasyam A."/>
            <person name="Jenkins J."/>
            <person name="Shu S."/>
            <person name="Sims D."/>
            <person name="Kennedy M."/>
            <person name="Amirebrahimi M."/>
            <person name="Weers B.D."/>
            <person name="McKinley B."/>
            <person name="Mattison A."/>
            <person name="Morishige D.T."/>
            <person name="Grimwood J."/>
            <person name="Schmutz J."/>
            <person name="Mullet J.E."/>
        </authorList>
    </citation>
    <scope>NUCLEOTIDE SEQUENCE [LARGE SCALE GENOMIC DNA]</scope>
    <source>
        <strain evidence="11">cv. BTx623</strain>
    </source>
</reference>
<gene>
    <name evidence="10" type="ORF">SORBI_3003G105200</name>
</gene>
<dbReference type="Gene3D" id="4.10.280.10">
    <property type="entry name" value="Helix-loop-helix DNA-binding domain"/>
    <property type="match status" value="1"/>
</dbReference>
<reference evidence="10 11" key="1">
    <citation type="journal article" date="2009" name="Nature">
        <title>The Sorghum bicolor genome and the diversification of grasses.</title>
        <authorList>
            <person name="Paterson A.H."/>
            <person name="Bowers J.E."/>
            <person name="Bruggmann R."/>
            <person name="Dubchak I."/>
            <person name="Grimwood J."/>
            <person name="Gundlach H."/>
            <person name="Haberer G."/>
            <person name="Hellsten U."/>
            <person name="Mitros T."/>
            <person name="Poliakov A."/>
            <person name="Schmutz J."/>
            <person name="Spannagl M."/>
            <person name="Tang H."/>
            <person name="Wang X."/>
            <person name="Wicker T."/>
            <person name="Bharti A.K."/>
            <person name="Chapman J."/>
            <person name="Feltus F.A."/>
            <person name="Gowik U."/>
            <person name="Grigoriev I.V."/>
            <person name="Lyons E."/>
            <person name="Maher C.A."/>
            <person name="Martis M."/>
            <person name="Narechania A."/>
            <person name="Otillar R.P."/>
            <person name="Penning B.W."/>
            <person name="Salamov A.A."/>
            <person name="Wang Y."/>
            <person name="Zhang L."/>
            <person name="Carpita N.C."/>
            <person name="Freeling M."/>
            <person name="Gingle A.R."/>
            <person name="Hash C.T."/>
            <person name="Keller B."/>
            <person name="Klein P."/>
            <person name="Kresovich S."/>
            <person name="McCann M.C."/>
            <person name="Ming R."/>
            <person name="Peterson D.G."/>
            <person name="Mehboob-ur-Rahman"/>
            <person name="Ware D."/>
            <person name="Westhoff P."/>
            <person name="Mayer K.F."/>
            <person name="Messing J."/>
            <person name="Rokhsar D.S."/>
        </authorList>
    </citation>
    <scope>NUCLEOTIDE SEQUENCE [LARGE SCALE GENOMIC DNA]</scope>
    <source>
        <strain evidence="11">cv. BTx623</strain>
    </source>
</reference>
<evidence type="ECO:0000256" key="7">
    <source>
        <dbReference type="ARBA" id="ARBA00023242"/>
    </source>
</evidence>
<dbReference type="EMBL" id="CM000762">
    <property type="protein sequence ID" value="KXG32134.1"/>
    <property type="molecule type" value="Genomic_DNA"/>
</dbReference>